<dbReference type="PANTHER" id="PTHR43208">
    <property type="entry name" value="ABC TRANSPORTER SUBSTRATE-BINDING PROTEIN"/>
    <property type="match status" value="1"/>
</dbReference>
<feature type="domain" description="ABC transporter substrate-binding protein PnrA-like" evidence="3">
    <location>
        <begin position="79"/>
        <end position="236"/>
    </location>
</feature>
<evidence type="ECO:0000259" key="3">
    <source>
        <dbReference type="Pfam" id="PF02608"/>
    </source>
</evidence>
<protein>
    <submittedName>
        <fullName evidence="4">Basic membrane lipoprotein Med, substrate-binding protein (PBP1-ABC) superfamily</fullName>
    </submittedName>
</protein>
<evidence type="ECO:0000256" key="2">
    <source>
        <dbReference type="SAM" id="SignalP"/>
    </source>
</evidence>
<evidence type="ECO:0000313" key="4">
    <source>
        <dbReference type="EMBL" id="SFN79733.1"/>
    </source>
</evidence>
<gene>
    <name evidence="4" type="ORF">SAMN04488056_10245</name>
</gene>
<sequence>MQKPPTNDKTLANLENSMNIFKKLGSAAAMMLLATQVFAAEPTKLGIGLILATGPEAAWDATLMRDVESVAEAAPHGLDISYKNVNGVWGEEAGDAMELMARSGKYQIIWAHSSYSDQVKALQEKYPDVLFVVVGSGNEGLGGNAYWVYKRAHEPSYLLGVLAGRLTESDVVGVVGQFPSEDVNDQINSFFAGARSVNSDVKRKVAFIESWYDPAKAEQFTKAQIAAGADLTFQLVESFETCEKEKILCFGNYVDHGASAPKSVVASALISWTPDLNWIIDEWYDHAANGAPYEGNTKEHWFSMAEGGSSLSGYHDYETKLPDQLKEEIADLSKQIETGALDIPVNLSLPTSD</sequence>
<keyword evidence="4" id="KW-0449">Lipoprotein</keyword>
<dbReference type="Proteomes" id="UP000199236">
    <property type="component" value="Unassembled WGS sequence"/>
</dbReference>
<reference evidence="4 5" key="1">
    <citation type="submission" date="2016-10" db="EMBL/GenBank/DDBJ databases">
        <authorList>
            <person name="de Groot N.N."/>
        </authorList>
    </citation>
    <scope>NUCLEOTIDE SEQUENCE [LARGE SCALE GENOMIC DNA]</scope>
    <source>
        <strain evidence="4 5">CGMCC 1.9157</strain>
    </source>
</reference>
<feature type="chain" id="PRO_5011710866" evidence="2">
    <location>
        <begin position="40"/>
        <end position="353"/>
    </location>
</feature>
<dbReference type="InterPro" id="IPR003760">
    <property type="entry name" value="PnrA-like"/>
</dbReference>
<feature type="signal peptide" evidence="2">
    <location>
        <begin position="1"/>
        <end position="39"/>
    </location>
</feature>
<evidence type="ECO:0000256" key="1">
    <source>
        <dbReference type="ARBA" id="ARBA00022729"/>
    </source>
</evidence>
<dbReference type="GO" id="GO:0005886">
    <property type="term" value="C:plasma membrane"/>
    <property type="evidence" value="ECO:0007669"/>
    <property type="project" value="InterPro"/>
</dbReference>
<keyword evidence="1 2" id="KW-0732">Signal</keyword>
<dbReference type="AlphaFoldDB" id="A0A1I5BYF1"/>
<dbReference type="PANTHER" id="PTHR43208:SF1">
    <property type="entry name" value="ABC TRANSPORTER SUBSTRATE-BINDING PROTEIN"/>
    <property type="match status" value="1"/>
</dbReference>
<name>A0A1I5BYF1_9HYPH</name>
<keyword evidence="5" id="KW-1185">Reference proteome</keyword>
<accession>A0A1I5BYF1</accession>
<dbReference type="InterPro" id="IPR052910">
    <property type="entry name" value="ABC-Purine-Binding"/>
</dbReference>
<evidence type="ECO:0000313" key="5">
    <source>
        <dbReference type="Proteomes" id="UP000199236"/>
    </source>
</evidence>
<dbReference type="STRING" id="655353.SAMN04488056_10245"/>
<dbReference type="Pfam" id="PF02608">
    <property type="entry name" value="Bmp"/>
    <property type="match status" value="1"/>
</dbReference>
<proteinExistence type="predicted"/>
<dbReference type="Gene3D" id="3.40.50.2300">
    <property type="match status" value="2"/>
</dbReference>
<organism evidence="4 5">
    <name type="scientific">Cohaesibacter marisflavi</name>
    <dbReference type="NCBI Taxonomy" id="655353"/>
    <lineage>
        <taxon>Bacteria</taxon>
        <taxon>Pseudomonadati</taxon>
        <taxon>Pseudomonadota</taxon>
        <taxon>Alphaproteobacteria</taxon>
        <taxon>Hyphomicrobiales</taxon>
        <taxon>Cohaesibacteraceae</taxon>
    </lineage>
</organism>
<dbReference type="EMBL" id="FOVR01000002">
    <property type="protein sequence ID" value="SFN79733.1"/>
    <property type="molecule type" value="Genomic_DNA"/>
</dbReference>